<dbReference type="Gene3D" id="1.10.260.40">
    <property type="entry name" value="lambda repressor-like DNA-binding domains"/>
    <property type="match status" value="1"/>
</dbReference>
<name>A0AB39UR42_9BIFI</name>
<dbReference type="InterPro" id="IPR010982">
    <property type="entry name" value="Lambda_DNA-bd_dom_sf"/>
</dbReference>
<feature type="compositionally biased region" description="Basic and acidic residues" evidence="1">
    <location>
        <begin position="127"/>
        <end position="142"/>
    </location>
</feature>
<sequence>MITEQQELAKRAATFVKYVSSELKGAISSRGYNMSDIADALDRPRPTMTNWLNGKAQIRLDVAQEICEYIGMEIQEITARAYTRVINELGPWPPIEVNPDQLSEDEKKRLIMEKVRRGDMSLAANYDPDKEAERDYYPDAGA</sequence>
<feature type="domain" description="HTH cro/C1-type" evidence="2">
    <location>
        <begin position="23"/>
        <end position="77"/>
    </location>
</feature>
<dbReference type="SMART" id="SM00530">
    <property type="entry name" value="HTH_XRE"/>
    <property type="match status" value="1"/>
</dbReference>
<dbReference type="EMBL" id="CP129683">
    <property type="protein sequence ID" value="XDS51374.1"/>
    <property type="molecule type" value="Genomic_DNA"/>
</dbReference>
<accession>A0AB39UR42</accession>
<dbReference type="EMBL" id="CP129675">
    <property type="protein sequence ID" value="XDS46990.1"/>
    <property type="molecule type" value="Genomic_DNA"/>
</dbReference>
<dbReference type="SUPFAM" id="SSF47413">
    <property type="entry name" value="lambda repressor-like DNA-binding domains"/>
    <property type="match status" value="1"/>
</dbReference>
<dbReference type="KEGG" id="bfk:QN062_04170"/>
<reference evidence="5" key="1">
    <citation type="submission" date="2023-07" db="EMBL/GenBank/DDBJ databases">
        <title>Bifidobacterium aquikefiriaerophilum sp. nov. and Bifidobacterium eccum sp. nov., isolated from water kefir.</title>
        <authorList>
            <person name="Breselge S."/>
            <person name="Bellassi P."/>
            <person name="Barcenilla C."/>
            <person name="Alvarez-Ordonez A."/>
            <person name="Morelli L."/>
            <person name="Cotter P.D."/>
        </authorList>
    </citation>
    <scope>NUCLEOTIDE SEQUENCE</scope>
    <source>
        <strain evidence="5">WK012_4_13</strain>
        <strain evidence="4">WK013_4_14</strain>
        <strain evidence="3">WK048_4_13</strain>
    </source>
</reference>
<organism evidence="5">
    <name type="scientific">Bifidobacterium fermentum</name>
    <dbReference type="NCBI Taxonomy" id="3059035"/>
    <lineage>
        <taxon>Bacteria</taxon>
        <taxon>Bacillati</taxon>
        <taxon>Actinomycetota</taxon>
        <taxon>Actinomycetes</taxon>
        <taxon>Bifidobacteriales</taxon>
        <taxon>Bifidobacteriaceae</taxon>
        <taxon>Bifidobacterium</taxon>
    </lineage>
</organism>
<evidence type="ECO:0000313" key="5">
    <source>
        <dbReference type="EMBL" id="XDS51374.1"/>
    </source>
</evidence>
<dbReference type="Pfam" id="PF13443">
    <property type="entry name" value="HTH_26"/>
    <property type="match status" value="1"/>
</dbReference>
<dbReference type="PROSITE" id="PS50943">
    <property type="entry name" value="HTH_CROC1"/>
    <property type="match status" value="1"/>
</dbReference>
<feature type="region of interest" description="Disordered" evidence="1">
    <location>
        <begin position="122"/>
        <end position="142"/>
    </location>
</feature>
<evidence type="ECO:0000313" key="4">
    <source>
        <dbReference type="EMBL" id="XDS48305.1"/>
    </source>
</evidence>
<dbReference type="GO" id="GO:0003677">
    <property type="term" value="F:DNA binding"/>
    <property type="evidence" value="ECO:0007669"/>
    <property type="project" value="InterPro"/>
</dbReference>
<evidence type="ECO:0000259" key="2">
    <source>
        <dbReference type="PROSITE" id="PS50943"/>
    </source>
</evidence>
<dbReference type="EMBL" id="CP129682">
    <property type="protein sequence ID" value="XDS48305.1"/>
    <property type="molecule type" value="Genomic_DNA"/>
</dbReference>
<proteinExistence type="predicted"/>
<dbReference type="AlphaFoldDB" id="A0AB39UR42"/>
<protein>
    <submittedName>
        <fullName evidence="5">Helix-turn-helix transcriptional regulator</fullName>
    </submittedName>
</protein>
<evidence type="ECO:0000313" key="3">
    <source>
        <dbReference type="EMBL" id="XDS46990.1"/>
    </source>
</evidence>
<dbReference type="RefSeq" id="WP_369342337.1">
    <property type="nucleotide sequence ID" value="NZ_CP129675.1"/>
</dbReference>
<dbReference type="InterPro" id="IPR001387">
    <property type="entry name" value="Cro/C1-type_HTH"/>
</dbReference>
<evidence type="ECO:0000256" key="1">
    <source>
        <dbReference type="SAM" id="MobiDB-lite"/>
    </source>
</evidence>
<gene>
    <name evidence="5" type="ORF">QN062_04170</name>
    <name evidence="4" type="ORF">QN216_08185</name>
    <name evidence="3" type="ORF">QN217_02280</name>
</gene>